<name>A0ABS6VDV6_9GAMM</name>
<keyword evidence="2" id="KW-1185">Reference proteome</keyword>
<comment type="caution">
    <text evidence="1">The sequence shown here is derived from an EMBL/GenBank/DDBJ whole genome shotgun (WGS) entry which is preliminary data.</text>
</comment>
<dbReference type="RefSeq" id="WP_218995467.1">
    <property type="nucleotide sequence ID" value="NZ_JAHVXU010000005.1"/>
</dbReference>
<dbReference type="EMBL" id="JAHVXZ010000004">
    <property type="protein sequence ID" value="MBW1257497.1"/>
    <property type="molecule type" value="Genomic_DNA"/>
</dbReference>
<evidence type="ECO:0000313" key="1">
    <source>
        <dbReference type="EMBL" id="MBW1257497.1"/>
    </source>
</evidence>
<dbReference type="Proteomes" id="UP001197236">
    <property type="component" value="Unassembled WGS sequence"/>
</dbReference>
<protein>
    <submittedName>
        <fullName evidence="1">Uncharacterized protein</fullName>
    </submittedName>
</protein>
<sequence>MRKASVPTFILMDLFSRTFLAQPANKPQTAPFPGRSSSQIRKVNSLAEFEYLAESKEPKKESLFRHFCYLLETFSNVLTWGIIFPTLCFAD</sequence>
<evidence type="ECO:0000313" key="2">
    <source>
        <dbReference type="Proteomes" id="UP001197236"/>
    </source>
</evidence>
<reference evidence="1 2" key="1">
    <citation type="submission" date="2021-07" db="EMBL/GenBank/DDBJ databases">
        <title>A novel phosphonate cluster across the Pantoea species complex is important for pathogenicity in onion.</title>
        <authorList>
            <person name="Zhao M."/>
            <person name="Stice S."/>
            <person name="Shin G.Y."/>
            <person name="Coutinho T."/>
            <person name="Gitaitis R."/>
            <person name="Kvitko B."/>
            <person name="Dutta B."/>
        </authorList>
    </citation>
    <scope>NUCLEOTIDE SEQUENCE [LARGE SCALE GENOMIC DNA]</scope>
    <source>
        <strain evidence="1 2">BD 382</strain>
    </source>
</reference>
<proteinExistence type="predicted"/>
<accession>A0ABS6VDV6</accession>
<gene>
    <name evidence="1" type="ORF">KYI95_09840</name>
</gene>
<organism evidence="1 2">
    <name type="scientific">Pantoea allii</name>
    <dbReference type="NCBI Taxonomy" id="574096"/>
    <lineage>
        <taxon>Bacteria</taxon>
        <taxon>Pseudomonadati</taxon>
        <taxon>Pseudomonadota</taxon>
        <taxon>Gammaproteobacteria</taxon>
        <taxon>Enterobacterales</taxon>
        <taxon>Erwiniaceae</taxon>
        <taxon>Pantoea</taxon>
    </lineage>
</organism>